<dbReference type="AlphaFoldDB" id="A0A840TJZ8"/>
<dbReference type="Proteomes" id="UP000557307">
    <property type="component" value="Unassembled WGS sequence"/>
</dbReference>
<proteinExistence type="predicted"/>
<comment type="caution">
    <text evidence="1">The sequence shown here is derived from an EMBL/GenBank/DDBJ whole genome shotgun (WGS) entry which is preliminary data.</text>
</comment>
<name>A0A840TJZ8_9BACT</name>
<gene>
    <name evidence="1" type="ORF">HNQ92_001870</name>
</gene>
<dbReference type="EMBL" id="JACHGF010000002">
    <property type="protein sequence ID" value="MBB5283744.1"/>
    <property type="molecule type" value="Genomic_DNA"/>
</dbReference>
<reference evidence="1 2" key="1">
    <citation type="submission" date="2020-08" db="EMBL/GenBank/DDBJ databases">
        <title>Genomic Encyclopedia of Type Strains, Phase IV (KMG-IV): sequencing the most valuable type-strain genomes for metagenomic binning, comparative biology and taxonomic classification.</title>
        <authorList>
            <person name="Goeker M."/>
        </authorList>
    </citation>
    <scope>NUCLEOTIDE SEQUENCE [LARGE SCALE GENOMIC DNA]</scope>
    <source>
        <strain evidence="1 2">DSM 105074</strain>
    </source>
</reference>
<keyword evidence="2" id="KW-1185">Reference proteome</keyword>
<protein>
    <submittedName>
        <fullName evidence="1">Uncharacterized protein</fullName>
    </submittedName>
</protein>
<evidence type="ECO:0000313" key="1">
    <source>
        <dbReference type="EMBL" id="MBB5283744.1"/>
    </source>
</evidence>
<accession>A0A840TJZ8</accession>
<organism evidence="1 2">
    <name type="scientific">Rhabdobacter roseus</name>
    <dbReference type="NCBI Taxonomy" id="1655419"/>
    <lineage>
        <taxon>Bacteria</taxon>
        <taxon>Pseudomonadati</taxon>
        <taxon>Bacteroidota</taxon>
        <taxon>Cytophagia</taxon>
        <taxon>Cytophagales</taxon>
        <taxon>Cytophagaceae</taxon>
        <taxon>Rhabdobacter</taxon>
    </lineage>
</organism>
<sequence>MVSEYKMQLPDKKILQQKLNELFDNENVEK</sequence>
<evidence type="ECO:0000313" key="2">
    <source>
        <dbReference type="Proteomes" id="UP000557307"/>
    </source>
</evidence>